<evidence type="ECO:0000313" key="1">
    <source>
        <dbReference type="EMBL" id="WAC02668.1"/>
    </source>
</evidence>
<dbReference type="Proteomes" id="UP001164705">
    <property type="component" value="Chromosome"/>
</dbReference>
<evidence type="ECO:0000313" key="2">
    <source>
        <dbReference type="Proteomes" id="UP001164705"/>
    </source>
</evidence>
<reference evidence="1" key="1">
    <citation type="submission" date="2022-11" db="EMBL/GenBank/DDBJ databases">
        <title>Lacinutrix neustonica HL-RS19T sp. nov., isolated from the surface microlayer sample of brackish Lake Shihwa.</title>
        <authorList>
            <person name="Choi J.Y."/>
            <person name="Hwang C.Y."/>
        </authorList>
    </citation>
    <scope>NUCLEOTIDE SEQUENCE</scope>
    <source>
        <strain evidence="1">HL-RS19</strain>
    </source>
</reference>
<sequence length="150" mass="17465">MKPHLIIKLNNQDENPRYDYWETLINDKSNLSKSFVPNIDAIINKTYKIDFIASQNYKSKDKKWSPEEIRSGLDRIYRLILLTNNTTIPQQLIDDISFLPNVVYVHEGQITTSDIPRQELAATQSLSSKYSDNAIYLKEGHLWTKGHPRD</sequence>
<name>A0A9E8MW50_9FLAO</name>
<dbReference type="RefSeq" id="WP_267677266.1">
    <property type="nucleotide sequence ID" value="NZ_CP113088.1"/>
</dbReference>
<dbReference type="AlphaFoldDB" id="A0A9E8MW50"/>
<keyword evidence="2" id="KW-1185">Reference proteome</keyword>
<proteinExistence type="predicted"/>
<accession>A0A9E8MW50</accession>
<dbReference type="KEGG" id="lnu:N7U66_03010"/>
<dbReference type="EMBL" id="CP113088">
    <property type="protein sequence ID" value="WAC02668.1"/>
    <property type="molecule type" value="Genomic_DNA"/>
</dbReference>
<organism evidence="1 2">
    <name type="scientific">Lacinutrix neustonica</name>
    <dbReference type="NCBI Taxonomy" id="2980107"/>
    <lineage>
        <taxon>Bacteria</taxon>
        <taxon>Pseudomonadati</taxon>
        <taxon>Bacteroidota</taxon>
        <taxon>Flavobacteriia</taxon>
        <taxon>Flavobacteriales</taxon>
        <taxon>Flavobacteriaceae</taxon>
        <taxon>Lacinutrix</taxon>
    </lineage>
</organism>
<gene>
    <name evidence="1" type="ORF">N7U66_03010</name>
</gene>
<protein>
    <submittedName>
        <fullName evidence="1">Uncharacterized protein</fullName>
    </submittedName>
</protein>